<organism evidence="1">
    <name type="scientific">Arundo donax</name>
    <name type="common">Giant reed</name>
    <name type="synonym">Donax arundinaceus</name>
    <dbReference type="NCBI Taxonomy" id="35708"/>
    <lineage>
        <taxon>Eukaryota</taxon>
        <taxon>Viridiplantae</taxon>
        <taxon>Streptophyta</taxon>
        <taxon>Embryophyta</taxon>
        <taxon>Tracheophyta</taxon>
        <taxon>Spermatophyta</taxon>
        <taxon>Magnoliopsida</taxon>
        <taxon>Liliopsida</taxon>
        <taxon>Poales</taxon>
        <taxon>Poaceae</taxon>
        <taxon>PACMAD clade</taxon>
        <taxon>Arundinoideae</taxon>
        <taxon>Arundineae</taxon>
        <taxon>Arundo</taxon>
    </lineage>
</organism>
<evidence type="ECO:0000313" key="1">
    <source>
        <dbReference type="EMBL" id="JAD47441.1"/>
    </source>
</evidence>
<dbReference type="EMBL" id="GBRH01250454">
    <property type="protein sequence ID" value="JAD47441.1"/>
    <property type="molecule type" value="Transcribed_RNA"/>
</dbReference>
<proteinExistence type="predicted"/>
<protein>
    <submittedName>
        <fullName evidence="1">Uncharacterized protein</fullName>
    </submittedName>
</protein>
<accession>A0A0A9A8N2</accession>
<name>A0A0A9A8N2_ARUDO</name>
<dbReference type="AlphaFoldDB" id="A0A0A9A8N2"/>
<reference evidence="1" key="2">
    <citation type="journal article" date="2015" name="Data Brief">
        <title>Shoot transcriptome of the giant reed, Arundo donax.</title>
        <authorList>
            <person name="Barrero R.A."/>
            <person name="Guerrero F.D."/>
            <person name="Moolhuijzen P."/>
            <person name="Goolsby J.A."/>
            <person name="Tidwell J."/>
            <person name="Bellgard S.E."/>
            <person name="Bellgard M.I."/>
        </authorList>
    </citation>
    <scope>NUCLEOTIDE SEQUENCE</scope>
    <source>
        <tissue evidence="1">Shoot tissue taken approximately 20 cm above the soil surface</tissue>
    </source>
</reference>
<sequence length="38" mass="4744">MQKQKKKGLLQRHRTFYFKTNRHCDLVLEQDTNQMHNK</sequence>
<reference evidence="1" key="1">
    <citation type="submission" date="2014-09" db="EMBL/GenBank/DDBJ databases">
        <authorList>
            <person name="Magalhaes I.L.F."/>
            <person name="Oliveira U."/>
            <person name="Santos F.R."/>
            <person name="Vidigal T.H.D.A."/>
            <person name="Brescovit A.D."/>
            <person name="Santos A.J."/>
        </authorList>
    </citation>
    <scope>NUCLEOTIDE SEQUENCE</scope>
    <source>
        <tissue evidence="1">Shoot tissue taken approximately 20 cm above the soil surface</tissue>
    </source>
</reference>